<evidence type="ECO:0000256" key="3">
    <source>
        <dbReference type="ARBA" id="ARBA00023242"/>
    </source>
</evidence>
<gene>
    <name evidence="5" type="ORF">BLA29_001324</name>
</gene>
<dbReference type="GO" id="GO:0005634">
    <property type="term" value="C:nucleus"/>
    <property type="evidence" value="ECO:0007669"/>
    <property type="project" value="UniProtKB-SubCell"/>
</dbReference>
<dbReference type="PANTHER" id="PTHR14396">
    <property type="entry name" value="CLASPIN"/>
    <property type="match status" value="1"/>
</dbReference>
<keyword evidence="6" id="KW-1185">Reference proteome</keyword>
<keyword evidence="2" id="KW-0597">Phosphoprotein</keyword>
<evidence type="ECO:0000256" key="2">
    <source>
        <dbReference type="ARBA" id="ARBA00022553"/>
    </source>
</evidence>
<organism evidence="5 6">
    <name type="scientific">Euroglyphus maynei</name>
    <name type="common">Mayne's house dust mite</name>
    <dbReference type="NCBI Taxonomy" id="6958"/>
    <lineage>
        <taxon>Eukaryota</taxon>
        <taxon>Metazoa</taxon>
        <taxon>Ecdysozoa</taxon>
        <taxon>Arthropoda</taxon>
        <taxon>Chelicerata</taxon>
        <taxon>Arachnida</taxon>
        <taxon>Acari</taxon>
        <taxon>Acariformes</taxon>
        <taxon>Sarcoptiformes</taxon>
        <taxon>Astigmata</taxon>
        <taxon>Psoroptidia</taxon>
        <taxon>Analgoidea</taxon>
        <taxon>Pyroglyphidae</taxon>
        <taxon>Pyroglyphinae</taxon>
        <taxon>Euroglyphus</taxon>
    </lineage>
</organism>
<comment type="caution">
    <text evidence="5">The sequence shown here is derived from an EMBL/GenBank/DDBJ whole genome shotgun (WGS) entry which is preliminary data.</text>
</comment>
<dbReference type="OrthoDB" id="6516210at2759"/>
<dbReference type="InterPro" id="IPR024146">
    <property type="entry name" value="Claspin"/>
</dbReference>
<comment type="subcellular location">
    <subcellularLocation>
        <location evidence="1">Nucleus</location>
    </subcellularLocation>
</comment>
<dbReference type="GO" id="GO:0007095">
    <property type="term" value="P:mitotic G2 DNA damage checkpoint signaling"/>
    <property type="evidence" value="ECO:0007669"/>
    <property type="project" value="TreeGrafter"/>
</dbReference>
<feature type="region of interest" description="Disordered" evidence="4">
    <location>
        <begin position="129"/>
        <end position="169"/>
    </location>
</feature>
<sequence length="258" mass="30302">MLLELCSGRFNDDVQTKIKRPKSLKIRDFLEEEAELSGDEDEISSDESDGDNDDEEFIENLIEEDNELPHDDELREQVEKIHHKNMLDEDKRQMMILKEHFFDDGDLYDDGHNRRKKFKWTLNRDDNDLMDFANTVDDSDSENGDSIDEEEQDHDHDGQTNNNNNDVIRLKRTIEQISEDDDQSKGRDDDINAKKIRLIKLNSMKFLTSNRKKNQSSLTSFIIRDQRLKEVMKNSDESLKAKKTKTNDSISIFDVINQ</sequence>
<evidence type="ECO:0000313" key="6">
    <source>
        <dbReference type="Proteomes" id="UP000194236"/>
    </source>
</evidence>
<accession>A0A1Y3AM99</accession>
<dbReference type="Proteomes" id="UP000194236">
    <property type="component" value="Unassembled WGS sequence"/>
</dbReference>
<reference evidence="5 6" key="1">
    <citation type="submission" date="2017-03" db="EMBL/GenBank/DDBJ databases">
        <title>Genome Survey of Euroglyphus maynei.</title>
        <authorList>
            <person name="Arlian L.G."/>
            <person name="Morgan M.S."/>
            <person name="Rider S.D."/>
        </authorList>
    </citation>
    <scope>NUCLEOTIDE SEQUENCE [LARGE SCALE GENOMIC DNA]</scope>
    <source>
        <strain evidence="5">Arlian Lab</strain>
        <tissue evidence="5">Whole body</tissue>
    </source>
</reference>
<dbReference type="GO" id="GO:0033314">
    <property type="term" value="P:mitotic DNA replication checkpoint signaling"/>
    <property type="evidence" value="ECO:0007669"/>
    <property type="project" value="TreeGrafter"/>
</dbReference>
<keyword evidence="3" id="KW-0539">Nucleus</keyword>
<proteinExistence type="predicted"/>
<feature type="compositionally biased region" description="Acidic residues" evidence="4">
    <location>
        <begin position="137"/>
        <end position="152"/>
    </location>
</feature>
<protein>
    <recommendedName>
        <fullName evidence="7">Claspin-like protein</fullName>
    </recommendedName>
</protein>
<dbReference type="AlphaFoldDB" id="A0A1Y3AM99"/>
<dbReference type="GO" id="GO:0010997">
    <property type="term" value="F:anaphase-promoting complex binding"/>
    <property type="evidence" value="ECO:0007669"/>
    <property type="project" value="TreeGrafter"/>
</dbReference>
<dbReference type="PANTHER" id="PTHR14396:SF10">
    <property type="entry name" value="CLASPIN"/>
    <property type="match status" value="1"/>
</dbReference>
<dbReference type="EMBL" id="MUJZ01069771">
    <property type="protein sequence ID" value="OTF69569.1"/>
    <property type="molecule type" value="Genomic_DNA"/>
</dbReference>
<evidence type="ECO:0000256" key="4">
    <source>
        <dbReference type="SAM" id="MobiDB-lite"/>
    </source>
</evidence>
<evidence type="ECO:0008006" key="7">
    <source>
        <dbReference type="Google" id="ProtNLM"/>
    </source>
</evidence>
<name>A0A1Y3AM99_EURMA</name>
<feature type="region of interest" description="Disordered" evidence="4">
    <location>
        <begin position="33"/>
        <end position="57"/>
    </location>
</feature>
<evidence type="ECO:0000256" key="1">
    <source>
        <dbReference type="ARBA" id="ARBA00004123"/>
    </source>
</evidence>
<evidence type="ECO:0000313" key="5">
    <source>
        <dbReference type="EMBL" id="OTF69569.1"/>
    </source>
</evidence>